<dbReference type="Gene3D" id="1.25.10.10">
    <property type="entry name" value="Leucine-rich Repeat Variant"/>
    <property type="match status" value="1"/>
</dbReference>
<dbReference type="InterPro" id="IPR016024">
    <property type="entry name" value="ARM-type_fold"/>
</dbReference>
<feature type="compositionally biased region" description="Acidic residues" evidence="4">
    <location>
        <begin position="930"/>
        <end position="939"/>
    </location>
</feature>
<feature type="domain" description="Importin N-terminal" evidence="5">
    <location>
        <begin position="21"/>
        <end position="100"/>
    </location>
</feature>
<dbReference type="GO" id="GO:0005635">
    <property type="term" value="C:nuclear envelope"/>
    <property type="evidence" value="ECO:0007669"/>
    <property type="project" value="TreeGrafter"/>
</dbReference>
<organism evidence="6 7">
    <name type="scientific">Maudiozyma humilis</name>
    <name type="common">Sour dough yeast</name>
    <name type="synonym">Kazachstania humilis</name>
    <dbReference type="NCBI Taxonomy" id="51915"/>
    <lineage>
        <taxon>Eukaryota</taxon>
        <taxon>Fungi</taxon>
        <taxon>Dikarya</taxon>
        <taxon>Ascomycota</taxon>
        <taxon>Saccharomycotina</taxon>
        <taxon>Saccharomycetes</taxon>
        <taxon>Saccharomycetales</taxon>
        <taxon>Saccharomycetaceae</taxon>
        <taxon>Maudiozyma</taxon>
    </lineage>
</organism>
<feature type="region of interest" description="Disordered" evidence="4">
    <location>
        <begin position="901"/>
        <end position="939"/>
    </location>
</feature>
<keyword evidence="7" id="KW-1185">Reference proteome</keyword>
<keyword evidence="2" id="KW-0813">Transport</keyword>
<dbReference type="PANTHER" id="PTHR10997:SF9">
    <property type="entry name" value="IMPORTIN-9"/>
    <property type="match status" value="1"/>
</dbReference>
<dbReference type="SUPFAM" id="SSF48371">
    <property type="entry name" value="ARM repeat"/>
    <property type="match status" value="1"/>
</dbReference>
<evidence type="ECO:0000256" key="1">
    <source>
        <dbReference type="ARBA" id="ARBA00004123"/>
    </source>
</evidence>
<keyword evidence="3" id="KW-0539">Nucleus</keyword>
<name>A0AAV5S028_MAUHU</name>
<reference evidence="6 7" key="1">
    <citation type="journal article" date="2023" name="Elife">
        <title>Identification of key yeast species and microbe-microbe interactions impacting larval growth of Drosophila in the wild.</title>
        <authorList>
            <person name="Mure A."/>
            <person name="Sugiura Y."/>
            <person name="Maeda R."/>
            <person name="Honda K."/>
            <person name="Sakurai N."/>
            <person name="Takahashi Y."/>
            <person name="Watada M."/>
            <person name="Katoh T."/>
            <person name="Gotoh A."/>
            <person name="Gotoh Y."/>
            <person name="Taniguchi I."/>
            <person name="Nakamura K."/>
            <person name="Hayashi T."/>
            <person name="Katayama T."/>
            <person name="Uemura T."/>
            <person name="Hattori Y."/>
        </authorList>
    </citation>
    <scope>NUCLEOTIDE SEQUENCE [LARGE SCALE GENOMIC DNA]</scope>
    <source>
        <strain evidence="6 7">KH-74</strain>
    </source>
</reference>
<protein>
    <submittedName>
        <fullName evidence="6">Kap114 protein</fullName>
    </submittedName>
</protein>
<dbReference type="GO" id="GO:0031267">
    <property type="term" value="F:small GTPase binding"/>
    <property type="evidence" value="ECO:0007669"/>
    <property type="project" value="InterPro"/>
</dbReference>
<dbReference type="Proteomes" id="UP001377567">
    <property type="component" value="Unassembled WGS sequence"/>
</dbReference>
<sequence>MDIDQLIVSAQSPDNAQREAAEAALLAACDANASDAFSQLVEVALDGSRELSSRQFALLSLRKLITLYWGPGFESYRNTSAVDQAGKAGVRSALIRLCLDDSLDAKVRNGASYCVVQVAAVDFPDQWPELLQEVYGAIASQHSLSALGLLHEIYDDVISEEMFFEGGIGFETLSIISRLLETGSNATTAAKVAAAKLFHACLLQMSTVDSHSSDKRRHFIQECIPRAIELLGSTLANVSSFAETAQVDLVAKVYESLVVIKNEFPRKMFPQNTLHNFKLQLFSDLEKLKTQYVVMLQNTDDSAMDTFNECGIFMVEFLSSLLDTPFTTQEQAAIVDIAIPLCSLSTATVESWSGDFNEYVSKETGLQASYSIRDQMGEFLGSLDDKQVGVYFTIILQRIEAALSSFNDAGSITLESIIYNLQCLLLNDEEIEFSQTNELVQMMNVLLDLPTTNPLLRSRVMLVVPKILDKFMDSIPNVKELVQVYLARILESGSAAAADNELIRCSALISFMAFTYFAELPSVLGAEGCSNAQTTVLHIVTKVMEDAEEDTFGLLMETLNQVISANIETTSAAILQQEFSLVMNISSRDAANIQITVESQDCLEKLLESVTTSTYEAYIQMCLPTFINTIKGSQVTAYKYSPLLSLILEFVTIFMKKKPSDGPLPFQICDYLFEPLVDVLTVSTEDETLQLATDAFSYLIYNTEPSVIVPRLETIVRVLERMLSLEVSDSAAMNVGTLVVTVLTRFSAEIQTLIPVILRAAVTRLIGAKNISTQQNLISLLCFLMCSNEQQTVDFLFQLQEESGDTELVAKVLSRWFESFEVVRGEKKIKENIVALTKLYLLADARLAPLHVNGDLIPYDGDLIITRSMAKSMPDRYTQVSPYAKIVKLFVTELGFQTRQPSNEDAVRSAEVPSHSHHHSHAEPESANTGDDDDDWEDVDDALDYDKLKEYIEDEDEDAAAYGEDDADEITGLGDIPQGETQLLVDALKRFATTDANQFGAIYQGLSESEQQLLTQQLL</sequence>
<dbReference type="PANTHER" id="PTHR10997">
    <property type="entry name" value="IMPORTIN-7, 8, 11"/>
    <property type="match status" value="1"/>
</dbReference>
<evidence type="ECO:0000256" key="3">
    <source>
        <dbReference type="ARBA" id="ARBA00023242"/>
    </source>
</evidence>
<dbReference type="PROSITE" id="PS50166">
    <property type="entry name" value="IMPORTIN_B_NT"/>
    <property type="match status" value="1"/>
</dbReference>
<evidence type="ECO:0000313" key="7">
    <source>
        <dbReference type="Proteomes" id="UP001377567"/>
    </source>
</evidence>
<dbReference type="GO" id="GO:0006606">
    <property type="term" value="P:protein import into nucleus"/>
    <property type="evidence" value="ECO:0007669"/>
    <property type="project" value="TreeGrafter"/>
</dbReference>
<evidence type="ECO:0000256" key="4">
    <source>
        <dbReference type="SAM" id="MobiDB-lite"/>
    </source>
</evidence>
<accession>A0AAV5S028</accession>
<evidence type="ECO:0000313" key="6">
    <source>
        <dbReference type="EMBL" id="GMM57046.1"/>
    </source>
</evidence>
<dbReference type="EMBL" id="BTGD01000011">
    <property type="protein sequence ID" value="GMM57046.1"/>
    <property type="molecule type" value="Genomic_DNA"/>
</dbReference>
<comment type="caution">
    <text evidence="6">The sequence shown here is derived from an EMBL/GenBank/DDBJ whole genome shotgun (WGS) entry which is preliminary data.</text>
</comment>
<dbReference type="InterPro" id="IPR001494">
    <property type="entry name" value="Importin-beta_N"/>
</dbReference>
<dbReference type="GO" id="GO:0005829">
    <property type="term" value="C:cytosol"/>
    <property type="evidence" value="ECO:0007669"/>
    <property type="project" value="TreeGrafter"/>
</dbReference>
<gene>
    <name evidence="6" type="ORF">DAKH74_036620</name>
</gene>
<evidence type="ECO:0000259" key="5">
    <source>
        <dbReference type="PROSITE" id="PS50166"/>
    </source>
</evidence>
<dbReference type="InterPro" id="IPR011989">
    <property type="entry name" value="ARM-like"/>
</dbReference>
<evidence type="ECO:0000256" key="2">
    <source>
        <dbReference type="ARBA" id="ARBA00022448"/>
    </source>
</evidence>
<dbReference type="AlphaFoldDB" id="A0AAV5S028"/>
<proteinExistence type="predicted"/>
<comment type="subcellular location">
    <subcellularLocation>
        <location evidence="1">Nucleus</location>
    </subcellularLocation>
</comment>
<dbReference type="Pfam" id="PF03810">
    <property type="entry name" value="IBN_N"/>
    <property type="match status" value="1"/>
</dbReference>